<keyword evidence="3" id="KW-1185">Reference proteome</keyword>
<feature type="compositionally biased region" description="Low complexity" evidence="1">
    <location>
        <begin position="60"/>
        <end position="85"/>
    </location>
</feature>
<feature type="compositionally biased region" description="Basic and acidic residues" evidence="1">
    <location>
        <begin position="120"/>
        <end position="144"/>
    </location>
</feature>
<comment type="caution">
    <text evidence="2">The sequence shown here is derived from an EMBL/GenBank/DDBJ whole genome shotgun (WGS) entry which is preliminary data.</text>
</comment>
<dbReference type="EMBL" id="JAKIXB020000026">
    <property type="protein sequence ID" value="KAL1597478.1"/>
    <property type="molecule type" value="Genomic_DNA"/>
</dbReference>
<sequence>MASRILQSFIRSAPTATRTFQQRTTGMIIPIKPNYTSSQSSAINTHTVLPTVTTRAYALNPSSDAQSQNNSNAANPQSSSADAQDVNAKAATRGTKDQDTGSVANPVSHPEDAGLGAQEEPTRSQDAMSHDPNESQQSKKEKTLKFGQNQPLDAADK</sequence>
<evidence type="ECO:0000313" key="3">
    <source>
        <dbReference type="Proteomes" id="UP001521222"/>
    </source>
</evidence>
<organism evidence="2 3">
    <name type="scientific">Nothophoma quercina</name>
    <dbReference type="NCBI Taxonomy" id="749835"/>
    <lineage>
        <taxon>Eukaryota</taxon>
        <taxon>Fungi</taxon>
        <taxon>Dikarya</taxon>
        <taxon>Ascomycota</taxon>
        <taxon>Pezizomycotina</taxon>
        <taxon>Dothideomycetes</taxon>
        <taxon>Pleosporomycetidae</taxon>
        <taxon>Pleosporales</taxon>
        <taxon>Pleosporineae</taxon>
        <taxon>Didymellaceae</taxon>
        <taxon>Nothophoma</taxon>
    </lineage>
</organism>
<evidence type="ECO:0000313" key="2">
    <source>
        <dbReference type="EMBL" id="KAL1597478.1"/>
    </source>
</evidence>
<accession>A0ABR3QZR1</accession>
<gene>
    <name evidence="2" type="ORF">SLS59_007509</name>
</gene>
<name>A0ABR3QZR1_9PLEO</name>
<evidence type="ECO:0000256" key="1">
    <source>
        <dbReference type="SAM" id="MobiDB-lite"/>
    </source>
</evidence>
<dbReference type="Proteomes" id="UP001521222">
    <property type="component" value="Unassembled WGS sequence"/>
</dbReference>
<protein>
    <submittedName>
        <fullName evidence="2">Uncharacterized protein</fullName>
    </submittedName>
</protein>
<feature type="region of interest" description="Disordered" evidence="1">
    <location>
        <begin position="54"/>
        <end position="157"/>
    </location>
</feature>
<proteinExistence type="predicted"/>
<reference evidence="2 3" key="1">
    <citation type="submission" date="2024-02" db="EMBL/GenBank/DDBJ databases">
        <title>De novo assembly and annotation of 12 fungi associated with fruit tree decline syndrome in Ontario, Canada.</title>
        <authorList>
            <person name="Sulman M."/>
            <person name="Ellouze W."/>
            <person name="Ilyukhin E."/>
        </authorList>
    </citation>
    <scope>NUCLEOTIDE SEQUENCE [LARGE SCALE GENOMIC DNA]</scope>
    <source>
        <strain evidence="2 3">M97-236</strain>
    </source>
</reference>